<dbReference type="RefSeq" id="WP_147441972.1">
    <property type="nucleotide sequence ID" value="NZ_JABFJV010000106.1"/>
</dbReference>
<organism evidence="2 3">
    <name type="scientific">Corallococcus exercitus</name>
    <dbReference type="NCBI Taxonomy" id="2316736"/>
    <lineage>
        <taxon>Bacteria</taxon>
        <taxon>Pseudomonadati</taxon>
        <taxon>Myxococcota</taxon>
        <taxon>Myxococcia</taxon>
        <taxon>Myxococcales</taxon>
        <taxon>Cystobacterineae</taxon>
        <taxon>Myxococcaceae</taxon>
        <taxon>Corallococcus</taxon>
    </lineage>
</organism>
<dbReference type="Proteomes" id="UP000563426">
    <property type="component" value="Unassembled WGS sequence"/>
</dbReference>
<accession>A0A7Y4KKD6</accession>
<evidence type="ECO:0000256" key="1">
    <source>
        <dbReference type="SAM" id="SignalP"/>
    </source>
</evidence>
<comment type="caution">
    <text evidence="2">The sequence shown here is derived from an EMBL/GenBank/DDBJ whole genome shotgun (WGS) entry which is preliminary data.</text>
</comment>
<sequence>MNQTKAKKSLTGIALWGGLAAGSALAMVPSFTPASPESATPLRRQCSLSCADCNTNADCGAGGGICSTRTCYSK</sequence>
<dbReference type="AlphaFoldDB" id="A0A7Y4KKD6"/>
<evidence type="ECO:0000313" key="3">
    <source>
        <dbReference type="Proteomes" id="UP000563426"/>
    </source>
</evidence>
<feature type="signal peptide" evidence="1">
    <location>
        <begin position="1"/>
        <end position="26"/>
    </location>
</feature>
<name>A0A7Y4KKD6_9BACT</name>
<evidence type="ECO:0000313" key="2">
    <source>
        <dbReference type="EMBL" id="NOK35372.1"/>
    </source>
</evidence>
<keyword evidence="3" id="KW-1185">Reference proteome</keyword>
<reference evidence="2 3" key="1">
    <citation type="submission" date="2020-05" db="EMBL/GenBank/DDBJ databases">
        <authorList>
            <person name="Whitworth D."/>
        </authorList>
    </citation>
    <scope>NUCLEOTIDE SEQUENCE [LARGE SCALE GENOMIC DNA]</scope>
    <source>
        <strain evidence="2 3">AB043B</strain>
    </source>
</reference>
<dbReference type="EMBL" id="JABFJV010000106">
    <property type="protein sequence ID" value="NOK35372.1"/>
    <property type="molecule type" value="Genomic_DNA"/>
</dbReference>
<feature type="chain" id="PRO_5031038993" evidence="1">
    <location>
        <begin position="27"/>
        <end position="74"/>
    </location>
</feature>
<proteinExistence type="predicted"/>
<protein>
    <submittedName>
        <fullName evidence="2">Uncharacterized protein</fullName>
    </submittedName>
</protein>
<gene>
    <name evidence="2" type="ORF">HMI49_19395</name>
</gene>
<keyword evidence="1" id="KW-0732">Signal</keyword>